<protein>
    <recommendedName>
        <fullName evidence="6">Ran-interacting Mog1 protein</fullName>
    </recommendedName>
</protein>
<keyword evidence="5" id="KW-1185">Reference proteome</keyword>
<dbReference type="STRING" id="669874.A0A1E4TQT2"/>
<comment type="similarity">
    <text evidence="1">Belongs to the MOG1 family.</text>
</comment>
<gene>
    <name evidence="4" type="ORF">PACTADRAFT_86331</name>
</gene>
<reference evidence="5" key="1">
    <citation type="submission" date="2016-05" db="EMBL/GenBank/DDBJ databases">
        <title>Comparative genomics of biotechnologically important yeasts.</title>
        <authorList>
            <consortium name="DOE Joint Genome Institute"/>
            <person name="Riley R."/>
            <person name="Haridas S."/>
            <person name="Wolfe K.H."/>
            <person name="Lopes M.R."/>
            <person name="Hittinger C.T."/>
            <person name="Goker M."/>
            <person name="Salamov A."/>
            <person name="Wisecaver J."/>
            <person name="Long T.M."/>
            <person name="Aerts A.L."/>
            <person name="Barry K."/>
            <person name="Choi C."/>
            <person name="Clum A."/>
            <person name="Coughlan A.Y."/>
            <person name="Deshpande S."/>
            <person name="Douglass A.P."/>
            <person name="Hanson S.J."/>
            <person name="Klenk H.-P."/>
            <person name="Labutti K."/>
            <person name="Lapidus A."/>
            <person name="Lindquist E."/>
            <person name="Lipzen A."/>
            <person name="Meier-Kolthoff J.P."/>
            <person name="Ohm R.A."/>
            <person name="Otillar R.P."/>
            <person name="Pangilinan J."/>
            <person name="Peng Y."/>
            <person name="Rokas A."/>
            <person name="Rosa C.A."/>
            <person name="Scheuner C."/>
            <person name="Sibirny A.A."/>
            <person name="Slot J.C."/>
            <person name="Stielow J.B."/>
            <person name="Sun H."/>
            <person name="Kurtzman C.P."/>
            <person name="Blackwell M."/>
            <person name="Grigoriev I.V."/>
            <person name="Jeffries T.W."/>
        </authorList>
    </citation>
    <scope>NUCLEOTIDE SEQUENCE [LARGE SCALE GENOMIC DNA]</scope>
    <source>
        <strain evidence="5">NRRL Y-2460</strain>
    </source>
</reference>
<dbReference type="InterPro" id="IPR016123">
    <property type="entry name" value="Mog1/PsbP_a/b/a-sand"/>
</dbReference>
<evidence type="ECO:0000256" key="1">
    <source>
        <dbReference type="ARBA" id="ARBA00010307"/>
    </source>
</evidence>
<evidence type="ECO:0000256" key="2">
    <source>
        <dbReference type="ARBA" id="ARBA00022448"/>
    </source>
</evidence>
<name>A0A1E4TQT2_PACTA</name>
<dbReference type="PANTHER" id="PTHR15837:SF0">
    <property type="entry name" value="RAN GUANINE NUCLEOTIDE RELEASE FACTOR"/>
    <property type="match status" value="1"/>
</dbReference>
<keyword evidence="3" id="KW-0653">Protein transport</keyword>
<evidence type="ECO:0000313" key="5">
    <source>
        <dbReference type="Proteomes" id="UP000094236"/>
    </source>
</evidence>
<evidence type="ECO:0008006" key="6">
    <source>
        <dbReference type="Google" id="ProtNLM"/>
    </source>
</evidence>
<dbReference type="OrthoDB" id="10255285at2759"/>
<dbReference type="SUPFAM" id="SSF55724">
    <property type="entry name" value="Mog1p/PsbP-like"/>
    <property type="match status" value="1"/>
</dbReference>
<dbReference type="GO" id="GO:0031267">
    <property type="term" value="F:small GTPase binding"/>
    <property type="evidence" value="ECO:0007669"/>
    <property type="project" value="TreeGrafter"/>
</dbReference>
<sequence>MIFEKHHLYGGAITAELPKNLVDASQLRQIPDTQEVFLVADSNTLNYSELNKDDSIVIDLMERVIVDPGKDDIESIYTHAKEISSLNNNGGENEWKLQKIENFKSQNFPNDNIFTAVCIEPAKKWGRTTKGSNQPTLVILLGLIRIEKISTDLLCTINVPIVSEEELDDLFTLDQGDNENHNKASQRINLASKVLNHFLQSVKIEDWSIFTN</sequence>
<dbReference type="InterPro" id="IPR007681">
    <property type="entry name" value="Mog1"/>
</dbReference>
<keyword evidence="2" id="KW-0813">Transport</keyword>
<dbReference type="GO" id="GO:0006606">
    <property type="term" value="P:protein import into nucleus"/>
    <property type="evidence" value="ECO:0007669"/>
    <property type="project" value="TreeGrafter"/>
</dbReference>
<dbReference type="PANTHER" id="PTHR15837">
    <property type="entry name" value="RAN GUANINE NUCLEOTIDE RELEASE FACTOR"/>
    <property type="match status" value="1"/>
</dbReference>
<dbReference type="GO" id="GO:0005085">
    <property type="term" value="F:guanyl-nucleotide exchange factor activity"/>
    <property type="evidence" value="ECO:0007669"/>
    <property type="project" value="TreeGrafter"/>
</dbReference>
<dbReference type="EMBL" id="KV454016">
    <property type="protein sequence ID" value="ODV94110.1"/>
    <property type="molecule type" value="Genomic_DNA"/>
</dbReference>
<proteinExistence type="inferred from homology"/>
<evidence type="ECO:0000313" key="4">
    <source>
        <dbReference type="EMBL" id="ODV94110.1"/>
    </source>
</evidence>
<dbReference type="Proteomes" id="UP000094236">
    <property type="component" value="Unassembled WGS sequence"/>
</dbReference>
<evidence type="ECO:0000256" key="3">
    <source>
        <dbReference type="ARBA" id="ARBA00022927"/>
    </source>
</evidence>
<accession>A0A1E4TQT2</accession>
<dbReference type="Gene3D" id="3.40.1000.10">
    <property type="entry name" value="Mog1/PsbP, alpha/beta/alpha sandwich"/>
    <property type="match status" value="1"/>
</dbReference>
<organism evidence="4 5">
    <name type="scientific">Pachysolen tannophilus NRRL Y-2460</name>
    <dbReference type="NCBI Taxonomy" id="669874"/>
    <lineage>
        <taxon>Eukaryota</taxon>
        <taxon>Fungi</taxon>
        <taxon>Dikarya</taxon>
        <taxon>Ascomycota</taxon>
        <taxon>Saccharomycotina</taxon>
        <taxon>Pichiomycetes</taxon>
        <taxon>Pachysolenaceae</taxon>
        <taxon>Pachysolen</taxon>
    </lineage>
</organism>
<dbReference type="AlphaFoldDB" id="A0A1E4TQT2"/>
<dbReference type="GO" id="GO:0005634">
    <property type="term" value="C:nucleus"/>
    <property type="evidence" value="ECO:0007669"/>
    <property type="project" value="TreeGrafter"/>
</dbReference>
<dbReference type="Pfam" id="PF04603">
    <property type="entry name" value="Mog1"/>
    <property type="match status" value="1"/>
</dbReference>